<keyword evidence="5" id="KW-0143">Chaperone</keyword>
<evidence type="ECO:0000256" key="3">
    <source>
        <dbReference type="ARBA" id="ARBA00022771"/>
    </source>
</evidence>
<evidence type="ECO:0000256" key="4">
    <source>
        <dbReference type="ARBA" id="ARBA00022833"/>
    </source>
</evidence>
<reference evidence="10 11" key="1">
    <citation type="submission" date="2020-10" db="EMBL/GenBank/DDBJ databases">
        <title>ChiBAC.</title>
        <authorList>
            <person name="Zenner C."/>
            <person name="Hitch T.C.A."/>
            <person name="Clavel T."/>
        </authorList>
    </citation>
    <scope>NUCLEOTIDE SEQUENCE [LARGE SCALE GENOMIC DNA]</scope>
    <source>
        <strain evidence="10 11">DSM 107455</strain>
    </source>
</reference>
<evidence type="ECO:0000313" key="10">
    <source>
        <dbReference type="EMBL" id="MBE5024609.1"/>
    </source>
</evidence>
<evidence type="ECO:0000259" key="8">
    <source>
        <dbReference type="PROSITE" id="PS50076"/>
    </source>
</evidence>
<dbReference type="InterPro" id="IPR036869">
    <property type="entry name" value="J_dom_sf"/>
</dbReference>
<sequence length="358" mass="37802">MASMNDKDYYAILGVEKDASSDDIRKAFQQKARKLHPDVNKEPDAEERFKEVSEAYAVLSDPEKRQRYDAMRSGNPFAGSGAPTQPGGYADPFGFGGSPFGWGPFGAATSRRRSRAYRPRAGADVVYELTVDAETAAKGTRRGVTYQRYVSCDACHGSGSVASDHAATCPTCGGRGSITVDTGLFGVMAMTCPECEGTGRVVASPCSACGGSGRTISASEVVVDIPAGSHDGGEVRVAGMGNAGTNGSTAGDFVCRVCVPEERLSRGQVTGFNLIGFGLPFLALGLLTSSLSANAVFLVILFVFGAYLVARDGIRLAPRWWRNAGVATLNGLTNGLVIALFFAAMFSCTMRPMMGFYY</sequence>
<dbReference type="Pfam" id="PF00226">
    <property type="entry name" value="DnaJ"/>
    <property type="match status" value="1"/>
</dbReference>
<name>A0ABR9QU72_9ACTN</name>
<keyword evidence="1 6" id="KW-0479">Metal-binding</keyword>
<dbReference type="InterPro" id="IPR018253">
    <property type="entry name" value="DnaJ_domain_CS"/>
</dbReference>
<dbReference type="PROSITE" id="PS00636">
    <property type="entry name" value="DNAJ_1"/>
    <property type="match status" value="1"/>
</dbReference>
<dbReference type="PRINTS" id="PR00625">
    <property type="entry name" value="JDOMAIN"/>
</dbReference>
<dbReference type="SUPFAM" id="SSF57938">
    <property type="entry name" value="DnaJ/Hsp40 cysteine-rich domain"/>
    <property type="match status" value="1"/>
</dbReference>
<keyword evidence="7" id="KW-1133">Transmembrane helix</keyword>
<keyword evidence="7" id="KW-0472">Membrane</keyword>
<evidence type="ECO:0000256" key="7">
    <source>
        <dbReference type="SAM" id="Phobius"/>
    </source>
</evidence>
<dbReference type="Pfam" id="PF01556">
    <property type="entry name" value="DnaJ_C"/>
    <property type="match status" value="1"/>
</dbReference>
<dbReference type="Gene3D" id="2.60.260.20">
    <property type="entry name" value="Urease metallochaperone UreE, N-terminal domain"/>
    <property type="match status" value="1"/>
</dbReference>
<keyword evidence="4 6" id="KW-0862">Zinc</keyword>
<comment type="caution">
    <text evidence="10">The sequence shown here is derived from an EMBL/GenBank/DDBJ whole genome shotgun (WGS) entry which is preliminary data.</text>
</comment>
<feature type="transmembrane region" description="Helical" evidence="7">
    <location>
        <begin position="331"/>
        <end position="354"/>
    </location>
</feature>
<keyword evidence="2" id="KW-0677">Repeat</keyword>
<evidence type="ECO:0000256" key="1">
    <source>
        <dbReference type="ARBA" id="ARBA00022723"/>
    </source>
</evidence>
<dbReference type="InterPro" id="IPR036410">
    <property type="entry name" value="HSP_DnaJ_Cys-rich_dom_sf"/>
</dbReference>
<keyword evidence="3 6" id="KW-0863">Zinc-finger</keyword>
<dbReference type="InterPro" id="IPR001305">
    <property type="entry name" value="HSP_DnaJ_Cys-rich_dom"/>
</dbReference>
<dbReference type="SMART" id="SM00271">
    <property type="entry name" value="DnaJ"/>
    <property type="match status" value="1"/>
</dbReference>
<dbReference type="PANTHER" id="PTHR43096">
    <property type="entry name" value="DNAJ HOMOLOG 1, MITOCHONDRIAL-RELATED"/>
    <property type="match status" value="1"/>
</dbReference>
<dbReference type="Gene3D" id="2.10.230.10">
    <property type="entry name" value="Heat shock protein DnaJ, cysteine-rich domain"/>
    <property type="match status" value="1"/>
</dbReference>
<evidence type="ECO:0000256" key="5">
    <source>
        <dbReference type="ARBA" id="ARBA00023186"/>
    </source>
</evidence>
<accession>A0ABR9QU72</accession>
<keyword evidence="7" id="KW-0812">Transmembrane</keyword>
<evidence type="ECO:0000256" key="2">
    <source>
        <dbReference type="ARBA" id="ARBA00022737"/>
    </source>
</evidence>
<protein>
    <submittedName>
        <fullName evidence="10">DnaJ domain-containing protein</fullName>
    </submittedName>
</protein>
<dbReference type="EMBL" id="JADCJZ010000003">
    <property type="protein sequence ID" value="MBE5024609.1"/>
    <property type="molecule type" value="Genomic_DNA"/>
</dbReference>
<feature type="transmembrane region" description="Helical" evidence="7">
    <location>
        <begin position="293"/>
        <end position="310"/>
    </location>
</feature>
<organism evidence="10 11">
    <name type="scientific">Thermophilibacter gallinarum</name>
    <dbReference type="NCBI Taxonomy" id="2779357"/>
    <lineage>
        <taxon>Bacteria</taxon>
        <taxon>Bacillati</taxon>
        <taxon>Actinomycetota</taxon>
        <taxon>Coriobacteriia</taxon>
        <taxon>Coriobacteriales</taxon>
        <taxon>Atopobiaceae</taxon>
        <taxon>Thermophilibacter</taxon>
    </lineage>
</organism>
<evidence type="ECO:0000313" key="11">
    <source>
        <dbReference type="Proteomes" id="UP001194273"/>
    </source>
</evidence>
<dbReference type="PANTHER" id="PTHR43096:SF52">
    <property type="entry name" value="DNAJ HOMOLOG 1, MITOCHONDRIAL-RELATED"/>
    <property type="match status" value="1"/>
</dbReference>
<dbReference type="Proteomes" id="UP001194273">
    <property type="component" value="Unassembled WGS sequence"/>
</dbReference>
<dbReference type="InterPro" id="IPR001623">
    <property type="entry name" value="DnaJ_domain"/>
</dbReference>
<dbReference type="InterPro" id="IPR008971">
    <property type="entry name" value="HSP40/DnaJ_pept-bd"/>
</dbReference>
<gene>
    <name evidence="10" type="ORF">INF26_07065</name>
</gene>
<feature type="domain" description="CR-type" evidence="9">
    <location>
        <begin position="139"/>
        <end position="218"/>
    </location>
</feature>
<feature type="domain" description="J" evidence="8">
    <location>
        <begin position="8"/>
        <end position="72"/>
    </location>
</feature>
<dbReference type="Gene3D" id="1.10.287.110">
    <property type="entry name" value="DnaJ domain"/>
    <property type="match status" value="1"/>
</dbReference>
<dbReference type="CDD" id="cd06257">
    <property type="entry name" value="DnaJ"/>
    <property type="match status" value="1"/>
</dbReference>
<keyword evidence="11" id="KW-1185">Reference proteome</keyword>
<dbReference type="SUPFAM" id="SSF49493">
    <property type="entry name" value="HSP40/DnaJ peptide-binding domain"/>
    <property type="match status" value="1"/>
</dbReference>
<dbReference type="CDD" id="cd10719">
    <property type="entry name" value="DnaJ_zf"/>
    <property type="match status" value="1"/>
</dbReference>
<evidence type="ECO:0000259" key="9">
    <source>
        <dbReference type="PROSITE" id="PS51188"/>
    </source>
</evidence>
<dbReference type="Pfam" id="PF00684">
    <property type="entry name" value="DnaJ_CXXCXGXG"/>
    <property type="match status" value="1"/>
</dbReference>
<feature type="zinc finger region" description="CR-type" evidence="6">
    <location>
        <begin position="139"/>
        <end position="218"/>
    </location>
</feature>
<dbReference type="RefSeq" id="WP_193530223.1">
    <property type="nucleotide sequence ID" value="NZ_JADCJZ010000003.1"/>
</dbReference>
<dbReference type="PROSITE" id="PS50076">
    <property type="entry name" value="DNAJ_2"/>
    <property type="match status" value="1"/>
</dbReference>
<dbReference type="InterPro" id="IPR002939">
    <property type="entry name" value="DnaJ_C"/>
</dbReference>
<proteinExistence type="predicted"/>
<dbReference type="PROSITE" id="PS51188">
    <property type="entry name" value="ZF_CR"/>
    <property type="match status" value="1"/>
</dbReference>
<evidence type="ECO:0000256" key="6">
    <source>
        <dbReference type="PROSITE-ProRule" id="PRU00546"/>
    </source>
</evidence>
<dbReference type="SUPFAM" id="SSF46565">
    <property type="entry name" value="Chaperone J-domain"/>
    <property type="match status" value="1"/>
</dbReference>